<accession>A0A4C1XH26</accession>
<comment type="caution">
    <text evidence="1">The sequence shown here is derived from an EMBL/GenBank/DDBJ whole genome shotgun (WGS) entry which is preliminary data.</text>
</comment>
<keyword evidence="2" id="KW-1185">Reference proteome</keyword>
<evidence type="ECO:0000313" key="1">
    <source>
        <dbReference type="EMBL" id="GBP62473.1"/>
    </source>
</evidence>
<organism evidence="1 2">
    <name type="scientific">Eumeta variegata</name>
    <name type="common">Bagworm moth</name>
    <name type="synonym">Eumeta japonica</name>
    <dbReference type="NCBI Taxonomy" id="151549"/>
    <lineage>
        <taxon>Eukaryota</taxon>
        <taxon>Metazoa</taxon>
        <taxon>Ecdysozoa</taxon>
        <taxon>Arthropoda</taxon>
        <taxon>Hexapoda</taxon>
        <taxon>Insecta</taxon>
        <taxon>Pterygota</taxon>
        <taxon>Neoptera</taxon>
        <taxon>Endopterygota</taxon>
        <taxon>Lepidoptera</taxon>
        <taxon>Glossata</taxon>
        <taxon>Ditrysia</taxon>
        <taxon>Tineoidea</taxon>
        <taxon>Psychidae</taxon>
        <taxon>Oiketicinae</taxon>
        <taxon>Eumeta</taxon>
    </lineage>
</organism>
<protein>
    <submittedName>
        <fullName evidence="1">Uncharacterized protein</fullName>
    </submittedName>
</protein>
<gene>
    <name evidence="1" type="ORF">EVAR_3175_1</name>
</gene>
<proteinExistence type="predicted"/>
<sequence length="93" mass="10100">MNEMSSVSCQTEKLACALALRRASCISREIGGAVSCTPSYSYFDRGGFSWSIGDVLRYLSIALSTLFVKSVDGEYLVADGNCCLREQAEEQIA</sequence>
<evidence type="ECO:0000313" key="2">
    <source>
        <dbReference type="Proteomes" id="UP000299102"/>
    </source>
</evidence>
<reference evidence="1 2" key="1">
    <citation type="journal article" date="2019" name="Commun. Biol.">
        <title>The bagworm genome reveals a unique fibroin gene that provides high tensile strength.</title>
        <authorList>
            <person name="Kono N."/>
            <person name="Nakamura H."/>
            <person name="Ohtoshi R."/>
            <person name="Tomita M."/>
            <person name="Numata K."/>
            <person name="Arakawa K."/>
        </authorList>
    </citation>
    <scope>NUCLEOTIDE SEQUENCE [LARGE SCALE GENOMIC DNA]</scope>
</reference>
<dbReference type="Proteomes" id="UP000299102">
    <property type="component" value="Unassembled WGS sequence"/>
</dbReference>
<name>A0A4C1XH26_EUMVA</name>
<dbReference type="AlphaFoldDB" id="A0A4C1XH26"/>
<dbReference type="EMBL" id="BGZK01000841">
    <property type="protein sequence ID" value="GBP62473.1"/>
    <property type="molecule type" value="Genomic_DNA"/>
</dbReference>